<dbReference type="EMBL" id="LAZR01000187">
    <property type="protein sequence ID" value="KKN83326.1"/>
    <property type="molecule type" value="Genomic_DNA"/>
</dbReference>
<organism evidence="1">
    <name type="scientific">marine sediment metagenome</name>
    <dbReference type="NCBI Taxonomy" id="412755"/>
    <lineage>
        <taxon>unclassified sequences</taxon>
        <taxon>metagenomes</taxon>
        <taxon>ecological metagenomes</taxon>
    </lineage>
</organism>
<name>A0A0F9WC02_9ZZZZ</name>
<reference evidence="1" key="1">
    <citation type="journal article" date="2015" name="Nature">
        <title>Complex archaea that bridge the gap between prokaryotes and eukaryotes.</title>
        <authorList>
            <person name="Spang A."/>
            <person name="Saw J.H."/>
            <person name="Jorgensen S.L."/>
            <person name="Zaremba-Niedzwiedzka K."/>
            <person name="Martijn J."/>
            <person name="Lind A.E."/>
            <person name="van Eijk R."/>
            <person name="Schleper C."/>
            <person name="Guy L."/>
            <person name="Ettema T.J."/>
        </authorList>
    </citation>
    <scope>NUCLEOTIDE SEQUENCE</scope>
</reference>
<proteinExistence type="predicted"/>
<accession>A0A0F9WC02</accession>
<sequence>MRKYITAAAALVSLMCALATQANEDGLRLEWHLPYGSIAHSTDIPGAGRGSSFSVSASAPGGFSACAENDEVRVGLSLTEAQCQREKPAK</sequence>
<comment type="caution">
    <text evidence="1">The sequence shown here is derived from an EMBL/GenBank/DDBJ whole genome shotgun (WGS) entry which is preliminary data.</text>
</comment>
<protein>
    <submittedName>
        <fullName evidence="1">Uncharacterized protein</fullName>
    </submittedName>
</protein>
<evidence type="ECO:0000313" key="1">
    <source>
        <dbReference type="EMBL" id="KKN83326.1"/>
    </source>
</evidence>
<dbReference type="AlphaFoldDB" id="A0A0F9WC02"/>
<gene>
    <name evidence="1" type="ORF">LCGC14_0300750</name>
</gene>